<dbReference type="EMBL" id="CAJNOQ010003300">
    <property type="protein sequence ID" value="CAF1005410.1"/>
    <property type="molecule type" value="Genomic_DNA"/>
</dbReference>
<evidence type="ECO:0000256" key="2">
    <source>
        <dbReference type="ARBA" id="ARBA00022670"/>
    </source>
</evidence>
<evidence type="ECO:0000313" key="7">
    <source>
        <dbReference type="EMBL" id="CAF3776750.1"/>
    </source>
</evidence>
<dbReference type="GO" id="GO:0008234">
    <property type="term" value="F:cysteine-type peptidase activity"/>
    <property type="evidence" value="ECO:0007669"/>
    <property type="project" value="UniProtKB-KW"/>
</dbReference>
<evidence type="ECO:0000256" key="3">
    <source>
        <dbReference type="ARBA" id="ARBA00022801"/>
    </source>
</evidence>
<dbReference type="AlphaFoldDB" id="A0A814H5H1"/>
<keyword evidence="8" id="KW-1185">Reference proteome</keyword>
<accession>A0A814H5H1</accession>
<dbReference type="InterPro" id="IPR025660">
    <property type="entry name" value="Pept_his_AS"/>
</dbReference>
<keyword evidence="4" id="KW-0788">Thiol protease</keyword>
<dbReference type="OrthoDB" id="65740at2759"/>
<dbReference type="EMBL" id="CAJOBC010003301">
    <property type="protein sequence ID" value="CAF3776750.1"/>
    <property type="molecule type" value="Genomic_DNA"/>
</dbReference>
<dbReference type="PANTHER" id="PTHR12411">
    <property type="entry name" value="CYSTEINE PROTEASE FAMILY C1-RELATED"/>
    <property type="match status" value="1"/>
</dbReference>
<evidence type="ECO:0000259" key="5">
    <source>
        <dbReference type="SMART" id="SM00645"/>
    </source>
</evidence>
<proteinExistence type="inferred from homology"/>
<dbReference type="Proteomes" id="UP000681722">
    <property type="component" value="Unassembled WGS sequence"/>
</dbReference>
<dbReference type="InterPro" id="IPR013128">
    <property type="entry name" value="Peptidase_C1A"/>
</dbReference>
<dbReference type="CDD" id="cd02248">
    <property type="entry name" value="Peptidase_C1A"/>
    <property type="match status" value="1"/>
</dbReference>
<dbReference type="Pfam" id="PF00112">
    <property type="entry name" value="Peptidase_C1"/>
    <property type="match status" value="1"/>
</dbReference>
<keyword evidence="2" id="KW-0645">Protease</keyword>
<dbReference type="SUPFAM" id="SSF54001">
    <property type="entry name" value="Cysteine proteinases"/>
    <property type="match status" value="1"/>
</dbReference>
<dbReference type="PROSITE" id="PS00639">
    <property type="entry name" value="THIOL_PROTEASE_HIS"/>
    <property type="match status" value="1"/>
</dbReference>
<feature type="domain" description="Peptidase C1A papain C-terminal" evidence="5">
    <location>
        <begin position="1"/>
        <end position="197"/>
    </location>
</feature>
<dbReference type="InterPro" id="IPR039417">
    <property type="entry name" value="Peptidase_C1A_papain-like"/>
</dbReference>
<evidence type="ECO:0000313" key="8">
    <source>
        <dbReference type="Proteomes" id="UP000663829"/>
    </source>
</evidence>
<comment type="similarity">
    <text evidence="1">Belongs to the peptidase C1 family.</text>
</comment>
<protein>
    <recommendedName>
        <fullName evidence="5">Peptidase C1A papain C-terminal domain-containing protein</fullName>
    </recommendedName>
</protein>
<name>A0A814H5H1_9BILA</name>
<dbReference type="Gene3D" id="3.90.70.10">
    <property type="entry name" value="Cysteine proteinases"/>
    <property type="match status" value="1"/>
</dbReference>
<sequence length="198" mass="21340">MFPGSCWAFSATGSLEGQHFKKYSALVSLSEQNLVDCSGKFGNMGCSGGLMDQAFAYIKANNGIDTEVSYPYEARNDVCRFNPENVGANDTGYTDIKSGSEADLQAAIATVGPISVAIDASHGSFQFYHSGVYNELQCSSVSLDHGVLAVGYDTTGTQDYYIVKNSWGTSWGNDGYIWMTRNKNNQCGIATMSSYPLV</sequence>
<gene>
    <name evidence="6" type="ORF">GPM918_LOCUS13982</name>
    <name evidence="7" type="ORF">SRO942_LOCUS13983</name>
</gene>
<dbReference type="Proteomes" id="UP000663829">
    <property type="component" value="Unassembled WGS sequence"/>
</dbReference>
<evidence type="ECO:0000256" key="1">
    <source>
        <dbReference type="ARBA" id="ARBA00008455"/>
    </source>
</evidence>
<dbReference type="InterPro" id="IPR038765">
    <property type="entry name" value="Papain-like_cys_pep_sf"/>
</dbReference>
<evidence type="ECO:0000256" key="4">
    <source>
        <dbReference type="ARBA" id="ARBA00022807"/>
    </source>
</evidence>
<evidence type="ECO:0000313" key="6">
    <source>
        <dbReference type="EMBL" id="CAF1005410.1"/>
    </source>
</evidence>
<reference evidence="6" key="1">
    <citation type="submission" date="2021-02" db="EMBL/GenBank/DDBJ databases">
        <authorList>
            <person name="Nowell W R."/>
        </authorList>
    </citation>
    <scope>NUCLEOTIDE SEQUENCE</scope>
</reference>
<dbReference type="InterPro" id="IPR000668">
    <property type="entry name" value="Peptidase_C1A_C"/>
</dbReference>
<dbReference type="GO" id="GO:0006508">
    <property type="term" value="P:proteolysis"/>
    <property type="evidence" value="ECO:0007669"/>
    <property type="project" value="UniProtKB-KW"/>
</dbReference>
<dbReference type="SMART" id="SM00645">
    <property type="entry name" value="Pept_C1"/>
    <property type="match status" value="1"/>
</dbReference>
<dbReference type="FunFam" id="3.90.70.10:FF:000006">
    <property type="entry name" value="Cathepsin S"/>
    <property type="match status" value="1"/>
</dbReference>
<organism evidence="6 8">
    <name type="scientific">Didymodactylos carnosus</name>
    <dbReference type="NCBI Taxonomy" id="1234261"/>
    <lineage>
        <taxon>Eukaryota</taxon>
        <taxon>Metazoa</taxon>
        <taxon>Spiralia</taxon>
        <taxon>Gnathifera</taxon>
        <taxon>Rotifera</taxon>
        <taxon>Eurotatoria</taxon>
        <taxon>Bdelloidea</taxon>
        <taxon>Philodinida</taxon>
        <taxon>Philodinidae</taxon>
        <taxon>Didymodactylos</taxon>
    </lineage>
</organism>
<comment type="caution">
    <text evidence="6">The sequence shown here is derived from an EMBL/GenBank/DDBJ whole genome shotgun (WGS) entry which is preliminary data.</text>
</comment>
<keyword evidence="3" id="KW-0378">Hydrolase</keyword>